<protein>
    <submittedName>
        <fullName evidence="3">Uncharacterized protein</fullName>
    </submittedName>
</protein>
<dbReference type="InterPro" id="IPR042202">
    <property type="entry name" value="Duffy-ag-bd_sf"/>
</dbReference>
<organism evidence="3 4">
    <name type="scientific">Plasmodium falciparum Tanzania</name>
    <name type="common">2000708</name>
    <dbReference type="NCBI Taxonomy" id="1036725"/>
    <lineage>
        <taxon>Eukaryota</taxon>
        <taxon>Sar</taxon>
        <taxon>Alveolata</taxon>
        <taxon>Apicomplexa</taxon>
        <taxon>Aconoidasida</taxon>
        <taxon>Haemosporida</taxon>
        <taxon>Plasmodiidae</taxon>
        <taxon>Plasmodium</taxon>
        <taxon>Plasmodium (Laverania)</taxon>
    </lineage>
</organism>
<evidence type="ECO:0000259" key="2">
    <source>
        <dbReference type="Pfam" id="PF15447"/>
    </source>
</evidence>
<accession>A0A024WBQ2</accession>
<dbReference type="AlphaFoldDB" id="A0A024WBQ2"/>
<dbReference type="GO" id="GO:0016020">
    <property type="term" value="C:membrane"/>
    <property type="evidence" value="ECO:0007669"/>
    <property type="project" value="InterPro"/>
</dbReference>
<dbReference type="SUPFAM" id="SSF140924">
    <property type="entry name" value="Duffy binding domain-like"/>
    <property type="match status" value="1"/>
</dbReference>
<dbReference type="GO" id="GO:0046789">
    <property type="term" value="F:host cell surface receptor binding"/>
    <property type="evidence" value="ECO:0007669"/>
    <property type="project" value="InterPro"/>
</dbReference>
<dbReference type="Pfam" id="PF05424">
    <property type="entry name" value="Duffy_binding"/>
    <property type="match status" value="1"/>
</dbReference>
<sequence length="274" mass="31013">MSTQGRGGGGTKDEDAKYMFDRIGKDVYDKVKEEAKTYDSYLKGNLADSSIFGVELASSNNPFTFEYNKLLGARGKRHPCGTGDAKKEERFSNTLGGQCTNSKMRSDGIGACAPYRRLHLCHHNLESIDTDKIDSTKAKHKLLAEVCMAAKYEGESLVDKHKKYKETHKDTNICTVLARSFADIGDIIRGKDLYRGNNRENDKLESKLKVIFGKIHSEVTNGKNGKNLQALRDRYIDDAKGGDFFKLREDWWYANRNDVWKAITCNAPKEDHYF</sequence>
<evidence type="ECO:0000259" key="1">
    <source>
        <dbReference type="Pfam" id="PF05424"/>
    </source>
</evidence>
<dbReference type="Proteomes" id="UP000030708">
    <property type="component" value="Unassembled WGS sequence"/>
</dbReference>
<feature type="non-terminal residue" evidence="3">
    <location>
        <position position="274"/>
    </location>
</feature>
<dbReference type="Gene3D" id="1.20.1310.20">
    <property type="entry name" value="Duffy-antigen binding domain"/>
    <property type="match status" value="1"/>
</dbReference>
<dbReference type="InterPro" id="IPR008602">
    <property type="entry name" value="Duffy-antigen-binding"/>
</dbReference>
<dbReference type="EMBL" id="KI926330">
    <property type="protein sequence ID" value="ETW37993.1"/>
    <property type="molecule type" value="Genomic_DNA"/>
</dbReference>
<dbReference type="Pfam" id="PF15447">
    <property type="entry name" value="NTS"/>
    <property type="match status" value="1"/>
</dbReference>
<evidence type="ECO:0000313" key="3">
    <source>
        <dbReference type="EMBL" id="ETW37993.1"/>
    </source>
</evidence>
<name>A0A024WBQ2_PLAFA</name>
<reference evidence="3 4" key="2">
    <citation type="submission" date="2013-02" db="EMBL/GenBank/DDBJ databases">
        <title>The Genome Sequence of Plasmodium falciparum Tanzania (2000708).</title>
        <authorList>
            <consortium name="The Broad Institute Genome Sequencing Platform"/>
            <consortium name="The Broad Institute Genome Sequencing Center for Infectious Disease"/>
            <person name="Neafsey D."/>
            <person name="Cheeseman I."/>
            <person name="Volkman S."/>
            <person name="Adams J."/>
            <person name="Walker B."/>
            <person name="Young S.K."/>
            <person name="Zeng Q."/>
            <person name="Gargeya S."/>
            <person name="Fitzgerald M."/>
            <person name="Haas B."/>
            <person name="Abouelleil A."/>
            <person name="Alvarado L."/>
            <person name="Arachchi H.M."/>
            <person name="Berlin A.M."/>
            <person name="Chapman S.B."/>
            <person name="Dewar J."/>
            <person name="Goldberg J."/>
            <person name="Griggs A."/>
            <person name="Gujja S."/>
            <person name="Hansen M."/>
            <person name="Howarth C."/>
            <person name="Imamovic A."/>
            <person name="Larimer J."/>
            <person name="McCowan C."/>
            <person name="Murphy C."/>
            <person name="Neiman D."/>
            <person name="Pearson M."/>
            <person name="Priest M."/>
            <person name="Roberts A."/>
            <person name="Saif S."/>
            <person name="Shea T."/>
            <person name="Sisk P."/>
            <person name="Sykes S."/>
            <person name="Wortman J."/>
            <person name="Nusbaum C."/>
            <person name="Birren B."/>
        </authorList>
    </citation>
    <scope>NUCLEOTIDE SEQUENCE [LARGE SCALE GENOMIC DNA]</scope>
    <source>
        <strain evidence="4">Tanzania (2000708)</strain>
    </source>
</reference>
<proteinExistence type="predicted"/>
<reference evidence="3 4" key="1">
    <citation type="submission" date="2013-02" db="EMBL/GenBank/DDBJ databases">
        <title>The Genome Annotation of Plasmodium falciparum Tanzania (2000708).</title>
        <authorList>
            <consortium name="The Broad Institute Genome Sequencing Platform"/>
            <consortium name="The Broad Institute Genome Sequencing Center for Infectious Disease"/>
            <person name="Neafsey D."/>
            <person name="Hoffman S."/>
            <person name="Volkman S."/>
            <person name="Rosenthal P."/>
            <person name="Walker B."/>
            <person name="Young S.K."/>
            <person name="Zeng Q."/>
            <person name="Gargeya S."/>
            <person name="Fitzgerald M."/>
            <person name="Haas B."/>
            <person name="Abouelleil A."/>
            <person name="Allen A.W."/>
            <person name="Alvarado L."/>
            <person name="Arachchi H.M."/>
            <person name="Berlin A.M."/>
            <person name="Chapman S.B."/>
            <person name="Gainer-Dewar J."/>
            <person name="Goldberg J."/>
            <person name="Griggs A."/>
            <person name="Gujja S."/>
            <person name="Hansen M."/>
            <person name="Howarth C."/>
            <person name="Imamovic A."/>
            <person name="Ireland A."/>
            <person name="Larimer J."/>
            <person name="McCowan C."/>
            <person name="Murphy C."/>
            <person name="Pearson M."/>
            <person name="Poon T.W."/>
            <person name="Priest M."/>
            <person name="Roberts A."/>
            <person name="Saif S."/>
            <person name="Shea T."/>
            <person name="Sisk P."/>
            <person name="Sykes S."/>
            <person name="Wortman J."/>
            <person name="Nusbaum C."/>
            <person name="Birren B."/>
        </authorList>
    </citation>
    <scope>NUCLEOTIDE SEQUENCE [LARGE SCALE GENOMIC DNA]</scope>
    <source>
        <strain evidence="4">Tanzania (2000708)</strain>
    </source>
</reference>
<feature type="domain" description="Plasmodium falciparum erythrocyte membrane protein-1 N-terminal segment" evidence="2">
    <location>
        <begin position="15"/>
        <end position="48"/>
    </location>
</feature>
<evidence type="ECO:0000313" key="4">
    <source>
        <dbReference type="Proteomes" id="UP000030708"/>
    </source>
</evidence>
<feature type="domain" description="Duffy-antigen binding" evidence="1">
    <location>
        <begin position="110"/>
        <end position="274"/>
    </location>
</feature>
<gene>
    <name evidence="3" type="ORF">PFTANZ_01305</name>
</gene>
<dbReference type="InterPro" id="IPR029210">
    <property type="entry name" value="PfEMP1_NTS"/>
</dbReference>